<gene>
    <name evidence="6" type="ORF">SAMN04244572_01150</name>
</gene>
<comment type="subcellular location">
    <subcellularLocation>
        <location evidence="1">Membrane</location>
        <topology evidence="1">Single-pass membrane protein</topology>
    </subcellularLocation>
</comment>
<evidence type="ECO:0000256" key="3">
    <source>
        <dbReference type="ARBA" id="ARBA00022989"/>
    </source>
</evidence>
<dbReference type="AlphaFoldDB" id="A0A1H6SIM3"/>
<proteinExistence type="predicted"/>
<dbReference type="GO" id="GO:0005886">
    <property type="term" value="C:plasma membrane"/>
    <property type="evidence" value="ECO:0007669"/>
    <property type="project" value="InterPro"/>
</dbReference>
<evidence type="ECO:0000313" key="6">
    <source>
        <dbReference type="EMBL" id="SEI63880.1"/>
    </source>
</evidence>
<dbReference type="OrthoDB" id="5555605at2"/>
<dbReference type="PANTHER" id="PTHR36985">
    <property type="entry name" value="TRANSLOCATION AND ASSEMBLY MODULE SUBUNIT TAMB"/>
    <property type="match status" value="1"/>
</dbReference>
<dbReference type="PANTHER" id="PTHR36985:SF1">
    <property type="entry name" value="TRANSLOCATION AND ASSEMBLY MODULE SUBUNIT TAMB"/>
    <property type="match status" value="1"/>
</dbReference>
<evidence type="ECO:0000256" key="1">
    <source>
        <dbReference type="ARBA" id="ARBA00004167"/>
    </source>
</evidence>
<feature type="domain" description="Translocation and assembly module TamB C-terminal" evidence="5">
    <location>
        <begin position="901"/>
        <end position="1230"/>
    </location>
</feature>
<name>A0A1H6SIM3_9GAMM</name>
<protein>
    <submittedName>
        <fullName evidence="6">Translocation and assembly module TamB</fullName>
    </submittedName>
</protein>
<keyword evidence="2" id="KW-0812">Transmembrane</keyword>
<dbReference type="GO" id="GO:0009306">
    <property type="term" value="P:protein secretion"/>
    <property type="evidence" value="ECO:0007669"/>
    <property type="project" value="InterPro"/>
</dbReference>
<dbReference type="Pfam" id="PF04357">
    <property type="entry name" value="TamB"/>
    <property type="match status" value="1"/>
</dbReference>
<dbReference type="GO" id="GO:0097347">
    <property type="term" value="C:TAM protein secretion complex"/>
    <property type="evidence" value="ECO:0007669"/>
    <property type="project" value="TreeGrafter"/>
</dbReference>
<evidence type="ECO:0000256" key="2">
    <source>
        <dbReference type="ARBA" id="ARBA00022692"/>
    </source>
</evidence>
<dbReference type="Proteomes" id="UP000199250">
    <property type="component" value="Unassembled WGS sequence"/>
</dbReference>
<dbReference type="InterPro" id="IPR007452">
    <property type="entry name" value="TamB_C"/>
</dbReference>
<sequence length="1230" mass="131805">MKSLRLGLCGLLLVLALALIALGALLGSGAGSLWLLGRVPGLQVEGFSGRLAGAWQAERLNWRQGERSVELSDVEFVWRPACLLQLTLCVERLVVGQASLAWPPGEDGAGGPRQLPALQLPFPIRLGEARLGRLLLNGREQVGDLQLSAQWIAEGIRIDVLKARRDGWGVDLQGHLAPTAGWPLTASGSLALPAPGGQPWALAVQVDGDLQERLRLQADSQGYLTGRLSGDIRPLAEQLPVSLKLTADGFKAAAGLPDTLRLEQIELALDGDLQEGYAVQGKARLPGEGGAVALALQGRVKSDGAELAALRLDAGGAQRLELAGRLGWRDGLAGELRLDWRDFPWRRLYPTRTEPAVSLKRFTGELSYRDGGYLGNFDAELQGPAGPFSLASPLSGDFTQLHLPQLNLVAGQGRAQGVLGLRFADGIGWSADLQLSGLDPAYWLAELAGSLGGPLKTQGRFRDGRLQLDAAVDLSGRLRGQRARLLLEGQGADDAWSLAKLDLALGDNRIQGSGQLGERLGGRLELALPQLGQLWPGLQGSANGRLDLAGTPAAPQGTLDLAGRRLRLGARRLDSLKLAASLDAAQRGRMALDAGGIQFGDTRLGRLQALGQGDRRTQTLTVDLDGPQLVLALAFDGRLEALAQGWSWRGRLSRGELRSGGQDWRLQGPARLERLADGRLSLGAHCWRSGPASLCGEDQRLLPEPQLNYRLRDFPLDSLAAWWPQDFAWQGRLSGELRLELPAAGPGGQIRLDAGNGVLRLREKGRWQDFPYRQLLLDSRLQPQRIDARLAFAGPRLGELDVAVQIDPQGKNKPLSGRFALRGLELGVLRPFAGPVEELDGTLDGNGTLRGSLLQPLIDGRLELRGGRIAGSGLPIRFEDLGLQAQIAGDRLQLSGGWRSGEHGQGSLDGTLDWRQAPDLDLRVRGSRLPVSVPPYAELEVAPDLRVRLAGETADRQLALSGALAVPRGAITLRELPVSTVRVSEDAVVAGREVEPRRQLAMRMDIEVEVGKDKLTFSGFGLTSELAGHLHIGDQLDARGELSLNKGRYRAYGQRLDIRRARLLFIGPIDQPYLDIEAVRTVDDVVAGLRVGGSVLEPRTDVFAEPAMSQEQALSYLLLGRAPGSSDSADSNQLAGAALGLGLAGSSSITGGLAKNLGIEEFELGTQGSGTTTSVVASGKLSERLSLIYGVGVFEPVNSIALRYQLTRRLFLEAASGLASSLDLFYKQDF</sequence>
<keyword evidence="4" id="KW-0472">Membrane</keyword>
<organism evidence="6 7">
    <name type="scientific">Azotobacter beijerinckii</name>
    <dbReference type="NCBI Taxonomy" id="170623"/>
    <lineage>
        <taxon>Bacteria</taxon>
        <taxon>Pseudomonadati</taxon>
        <taxon>Pseudomonadota</taxon>
        <taxon>Gammaproteobacteria</taxon>
        <taxon>Pseudomonadales</taxon>
        <taxon>Pseudomonadaceae</taxon>
        <taxon>Azotobacter</taxon>
    </lineage>
</organism>
<evidence type="ECO:0000256" key="4">
    <source>
        <dbReference type="ARBA" id="ARBA00023136"/>
    </source>
</evidence>
<dbReference type="RefSeq" id="WP_090730544.1">
    <property type="nucleotide sequence ID" value="NZ_FNYQ01000013.1"/>
</dbReference>
<reference evidence="6 7" key="1">
    <citation type="submission" date="2016-10" db="EMBL/GenBank/DDBJ databases">
        <authorList>
            <person name="de Groot N.N."/>
        </authorList>
    </citation>
    <scope>NUCLEOTIDE SEQUENCE [LARGE SCALE GENOMIC DNA]</scope>
    <source>
        <strain evidence="6 7">DSM 373</strain>
    </source>
</reference>
<keyword evidence="3" id="KW-1133">Transmembrane helix</keyword>
<accession>A0A1H6SIM3</accession>
<dbReference type="EMBL" id="FNYQ01000013">
    <property type="protein sequence ID" value="SEI63880.1"/>
    <property type="molecule type" value="Genomic_DNA"/>
</dbReference>
<evidence type="ECO:0000259" key="5">
    <source>
        <dbReference type="Pfam" id="PF04357"/>
    </source>
</evidence>
<evidence type="ECO:0000313" key="7">
    <source>
        <dbReference type="Proteomes" id="UP000199250"/>
    </source>
</evidence>